<name>A0ABQ8GQA1_9PEZI</name>
<evidence type="ECO:0000313" key="2">
    <source>
        <dbReference type="Proteomes" id="UP000774617"/>
    </source>
</evidence>
<proteinExistence type="predicted"/>
<comment type="caution">
    <text evidence="1">The sequence shown here is derived from an EMBL/GenBank/DDBJ whole genome shotgun (WGS) entry which is preliminary data.</text>
</comment>
<dbReference type="Proteomes" id="UP000774617">
    <property type="component" value="Unassembled WGS sequence"/>
</dbReference>
<accession>A0ABQ8GQA1</accession>
<reference evidence="1 2" key="1">
    <citation type="journal article" date="2021" name="Nat. Commun.">
        <title>Genetic determinants of endophytism in the Arabidopsis root mycobiome.</title>
        <authorList>
            <person name="Mesny F."/>
            <person name="Miyauchi S."/>
            <person name="Thiergart T."/>
            <person name="Pickel B."/>
            <person name="Atanasova L."/>
            <person name="Karlsson M."/>
            <person name="Huettel B."/>
            <person name="Barry K.W."/>
            <person name="Haridas S."/>
            <person name="Chen C."/>
            <person name="Bauer D."/>
            <person name="Andreopoulos W."/>
            <person name="Pangilinan J."/>
            <person name="LaButti K."/>
            <person name="Riley R."/>
            <person name="Lipzen A."/>
            <person name="Clum A."/>
            <person name="Drula E."/>
            <person name="Henrissat B."/>
            <person name="Kohler A."/>
            <person name="Grigoriev I.V."/>
            <person name="Martin F.M."/>
            <person name="Hacquard S."/>
        </authorList>
    </citation>
    <scope>NUCLEOTIDE SEQUENCE [LARGE SCALE GENOMIC DNA]</scope>
    <source>
        <strain evidence="1 2">MPI-SDFR-AT-0080</strain>
    </source>
</reference>
<organism evidence="1 2">
    <name type="scientific">Macrophomina phaseolina</name>
    <dbReference type="NCBI Taxonomy" id="35725"/>
    <lineage>
        <taxon>Eukaryota</taxon>
        <taxon>Fungi</taxon>
        <taxon>Dikarya</taxon>
        <taxon>Ascomycota</taxon>
        <taxon>Pezizomycotina</taxon>
        <taxon>Dothideomycetes</taxon>
        <taxon>Dothideomycetes incertae sedis</taxon>
        <taxon>Botryosphaeriales</taxon>
        <taxon>Botryosphaeriaceae</taxon>
        <taxon>Macrophomina</taxon>
    </lineage>
</organism>
<evidence type="ECO:0000313" key="1">
    <source>
        <dbReference type="EMBL" id="KAH7062354.1"/>
    </source>
</evidence>
<sequence>MIGTSAAAAAATARIVSPRRTTSALVVAAAQAPLYATRRYSSYQPPNPPKQEKSSTYANAQRAFYRDFGAPVAKVFLGALVTYQVLYWGWLKLESLETKDEKNDPEARQGLIDCWSGNTAEIASLEAQVRGLVTDQKKESK</sequence>
<protein>
    <submittedName>
        <fullName evidence="1">Uncharacterized protein</fullName>
    </submittedName>
</protein>
<gene>
    <name evidence="1" type="ORF">B0J12DRAFT_735908</name>
</gene>
<keyword evidence="2" id="KW-1185">Reference proteome</keyword>
<dbReference type="EMBL" id="JAGTJR010000003">
    <property type="protein sequence ID" value="KAH7062354.1"/>
    <property type="molecule type" value="Genomic_DNA"/>
</dbReference>